<feature type="region of interest" description="Disordered" evidence="6">
    <location>
        <begin position="1"/>
        <end position="174"/>
    </location>
</feature>
<sequence length="366" mass="42609">MAAKQQLPPQPYQHSYQQSPPVPQKSFRPQPHPQYQQPPQQQPQYQYQSPPPQQPRYQQPPPQQQPQQYRRASPQLQQQQQQQQQQQWTHHDQQPSPRLQPEHQYQNSYQRPISPAAPPRDRFNGANGRVGLPEHPRDRAHVLPPPRSPIPPPSPAFPVNSTPPPVTQPSTVTATVRGKEPLTDEGVRALFAQFDTNNVGFLTEKQLGAKFVNSNQESFNAYTVSMMMRMFDSDRNGELEYNEFVGLWRFLEKWADIFDRFDADRSGSISLSEFKDALVSFQYRLSDSFIEFIFRVYDQDHKGVITFDIFMQSCITLKRMTDVFKKYDDDRDGVIVINFEDFVTEFLRQMQKMVSIDKKKGDHAES</sequence>
<evidence type="ECO:0000313" key="8">
    <source>
        <dbReference type="EMBL" id="OAA56576.1"/>
    </source>
</evidence>
<evidence type="ECO:0000313" key="9">
    <source>
        <dbReference type="Proteomes" id="UP000076874"/>
    </source>
</evidence>
<dbReference type="PROSITE" id="PS50222">
    <property type="entry name" value="EF_HAND_2"/>
    <property type="match status" value="3"/>
</dbReference>
<dbReference type="Pfam" id="PF13499">
    <property type="entry name" value="EF-hand_7"/>
    <property type="match status" value="2"/>
</dbReference>
<dbReference type="GO" id="GO:0005737">
    <property type="term" value="C:cytoplasm"/>
    <property type="evidence" value="ECO:0007669"/>
    <property type="project" value="UniProtKB-SubCell"/>
</dbReference>
<feature type="domain" description="EF-hand" evidence="7">
    <location>
        <begin position="285"/>
        <end position="320"/>
    </location>
</feature>
<dbReference type="OrthoDB" id="186625at2759"/>
<dbReference type="PROSITE" id="PS00018">
    <property type="entry name" value="EF_HAND_1"/>
    <property type="match status" value="1"/>
</dbReference>
<evidence type="ECO:0000256" key="3">
    <source>
        <dbReference type="ARBA" id="ARBA00022723"/>
    </source>
</evidence>
<dbReference type="SMART" id="SM00054">
    <property type="entry name" value="EFh"/>
    <property type="match status" value="5"/>
</dbReference>
<evidence type="ECO:0000256" key="6">
    <source>
        <dbReference type="SAM" id="MobiDB-lite"/>
    </source>
</evidence>
<dbReference type="GO" id="GO:0005509">
    <property type="term" value="F:calcium ion binding"/>
    <property type="evidence" value="ECO:0007669"/>
    <property type="project" value="InterPro"/>
</dbReference>
<dbReference type="PANTHER" id="PTHR46212:SF3">
    <property type="entry name" value="GH27120P"/>
    <property type="match status" value="1"/>
</dbReference>
<feature type="domain" description="EF-hand" evidence="7">
    <location>
        <begin position="182"/>
        <end position="217"/>
    </location>
</feature>
<gene>
    <name evidence="8" type="ORF">SPI_07583</name>
</gene>
<feature type="compositionally biased region" description="Pro residues" evidence="6">
    <location>
        <begin position="49"/>
        <end position="64"/>
    </location>
</feature>
<dbReference type="PANTHER" id="PTHR46212">
    <property type="entry name" value="PEFLIN"/>
    <property type="match status" value="1"/>
</dbReference>
<feature type="compositionally biased region" description="Low complexity" evidence="6">
    <location>
        <begin position="65"/>
        <end position="87"/>
    </location>
</feature>
<dbReference type="Gene3D" id="1.10.238.10">
    <property type="entry name" value="EF-hand"/>
    <property type="match status" value="1"/>
</dbReference>
<dbReference type="CDD" id="cd16180">
    <property type="entry name" value="EFh_PEF_Group_I"/>
    <property type="match status" value="1"/>
</dbReference>
<feature type="compositionally biased region" description="Basic and acidic residues" evidence="6">
    <location>
        <begin position="132"/>
        <end position="141"/>
    </location>
</feature>
<evidence type="ECO:0000256" key="5">
    <source>
        <dbReference type="ARBA" id="ARBA00022837"/>
    </source>
</evidence>
<feature type="compositionally biased region" description="Pro residues" evidence="6">
    <location>
        <begin position="143"/>
        <end position="167"/>
    </location>
</feature>
<dbReference type="InterPro" id="IPR002048">
    <property type="entry name" value="EF_hand_dom"/>
</dbReference>
<dbReference type="SUPFAM" id="SSF47473">
    <property type="entry name" value="EF-hand"/>
    <property type="match status" value="1"/>
</dbReference>
<dbReference type="InterPro" id="IPR018247">
    <property type="entry name" value="EF_Hand_1_Ca_BS"/>
</dbReference>
<dbReference type="InterPro" id="IPR051426">
    <property type="entry name" value="Peflin/Sorcin_CaBP"/>
</dbReference>
<evidence type="ECO:0000259" key="7">
    <source>
        <dbReference type="PROSITE" id="PS50222"/>
    </source>
</evidence>
<reference evidence="8 9" key="1">
    <citation type="journal article" date="2016" name="Genome Biol. Evol.">
        <title>Divergent and convergent evolution of fungal pathogenicity.</title>
        <authorList>
            <person name="Shang Y."/>
            <person name="Xiao G."/>
            <person name="Zheng P."/>
            <person name="Cen K."/>
            <person name="Zhan S."/>
            <person name="Wang C."/>
        </authorList>
    </citation>
    <scope>NUCLEOTIDE SEQUENCE [LARGE SCALE GENOMIC DNA]</scope>
    <source>
        <strain evidence="8 9">RCEF 264</strain>
    </source>
</reference>
<keyword evidence="9" id="KW-1185">Reference proteome</keyword>
<dbReference type="InterPro" id="IPR011992">
    <property type="entry name" value="EF-hand-dom_pair"/>
</dbReference>
<dbReference type="Proteomes" id="UP000076874">
    <property type="component" value="Unassembled WGS sequence"/>
</dbReference>
<feature type="domain" description="EF-hand" evidence="7">
    <location>
        <begin position="249"/>
        <end position="284"/>
    </location>
</feature>
<name>A0A167PEC9_9HYPO</name>
<keyword evidence="5" id="KW-0106">Calcium</keyword>
<organism evidence="8 9">
    <name type="scientific">Niveomyces insectorum RCEF 264</name>
    <dbReference type="NCBI Taxonomy" id="1081102"/>
    <lineage>
        <taxon>Eukaryota</taxon>
        <taxon>Fungi</taxon>
        <taxon>Dikarya</taxon>
        <taxon>Ascomycota</taxon>
        <taxon>Pezizomycotina</taxon>
        <taxon>Sordariomycetes</taxon>
        <taxon>Hypocreomycetidae</taxon>
        <taxon>Hypocreales</taxon>
        <taxon>Cordycipitaceae</taxon>
        <taxon>Niveomyces</taxon>
    </lineage>
</organism>
<protein>
    <submittedName>
        <fullName evidence="8">Calcium-binding modulator protein</fullName>
    </submittedName>
</protein>
<keyword evidence="2" id="KW-0963">Cytoplasm</keyword>
<dbReference type="STRING" id="1081102.A0A167PEC9"/>
<keyword evidence="3" id="KW-0479">Metal-binding</keyword>
<evidence type="ECO:0000256" key="1">
    <source>
        <dbReference type="ARBA" id="ARBA00004496"/>
    </source>
</evidence>
<keyword evidence="4" id="KW-0677">Repeat</keyword>
<dbReference type="EMBL" id="AZHD01000016">
    <property type="protein sequence ID" value="OAA56576.1"/>
    <property type="molecule type" value="Genomic_DNA"/>
</dbReference>
<dbReference type="GO" id="GO:0048306">
    <property type="term" value="F:calcium-dependent protein binding"/>
    <property type="evidence" value="ECO:0007669"/>
    <property type="project" value="UniProtKB-ARBA"/>
</dbReference>
<evidence type="ECO:0000256" key="2">
    <source>
        <dbReference type="ARBA" id="ARBA00022490"/>
    </source>
</evidence>
<comment type="caution">
    <text evidence="8">The sequence shown here is derived from an EMBL/GenBank/DDBJ whole genome shotgun (WGS) entry which is preliminary data.</text>
</comment>
<dbReference type="AlphaFoldDB" id="A0A167PEC9"/>
<accession>A0A167PEC9</accession>
<feature type="compositionally biased region" description="Low complexity" evidence="6">
    <location>
        <begin position="33"/>
        <end position="48"/>
    </location>
</feature>
<proteinExistence type="predicted"/>
<evidence type="ECO:0000256" key="4">
    <source>
        <dbReference type="ARBA" id="ARBA00022737"/>
    </source>
</evidence>
<comment type="subcellular location">
    <subcellularLocation>
        <location evidence="1">Cytoplasm</location>
    </subcellularLocation>
</comment>